<organism evidence="1 2">
    <name type="scientific">Pleurodeles waltl</name>
    <name type="common">Iberian ribbed newt</name>
    <dbReference type="NCBI Taxonomy" id="8319"/>
    <lineage>
        <taxon>Eukaryota</taxon>
        <taxon>Metazoa</taxon>
        <taxon>Chordata</taxon>
        <taxon>Craniata</taxon>
        <taxon>Vertebrata</taxon>
        <taxon>Euteleostomi</taxon>
        <taxon>Amphibia</taxon>
        <taxon>Batrachia</taxon>
        <taxon>Caudata</taxon>
        <taxon>Salamandroidea</taxon>
        <taxon>Salamandridae</taxon>
        <taxon>Pleurodelinae</taxon>
        <taxon>Pleurodeles</taxon>
    </lineage>
</organism>
<protein>
    <submittedName>
        <fullName evidence="1">Uncharacterized protein</fullName>
    </submittedName>
</protein>
<sequence>MEYQPLEQEDPMLKGVLMVVRESRAALEHKIDLEVLYITQCRTNLIKLSKKLGVEEGMVRVHSSTNKSCQEEERNEKKILIGYPSVRKTQKAAPEEITFVRWELPNKQRVHQSNFLCKKTNNQKNQDREYNAILHATRTKGLSNLKAHNSIPAVQLSEDPLKK</sequence>
<reference evidence="1" key="1">
    <citation type="journal article" date="2022" name="bioRxiv">
        <title>Sequencing and chromosome-scale assembly of the giantPleurodeles waltlgenome.</title>
        <authorList>
            <person name="Brown T."/>
            <person name="Elewa A."/>
            <person name="Iarovenko S."/>
            <person name="Subramanian E."/>
            <person name="Araus A.J."/>
            <person name="Petzold A."/>
            <person name="Susuki M."/>
            <person name="Suzuki K.-i.T."/>
            <person name="Hayashi T."/>
            <person name="Toyoda A."/>
            <person name="Oliveira C."/>
            <person name="Osipova E."/>
            <person name="Leigh N.D."/>
            <person name="Simon A."/>
            <person name="Yun M.H."/>
        </authorList>
    </citation>
    <scope>NUCLEOTIDE SEQUENCE</scope>
    <source>
        <strain evidence="1">20211129_DDA</strain>
        <tissue evidence="1">Liver</tissue>
    </source>
</reference>
<gene>
    <name evidence="1" type="ORF">NDU88_006029</name>
</gene>
<dbReference type="AlphaFoldDB" id="A0AAV7RQQ2"/>
<accession>A0AAV7RQQ2</accession>
<dbReference type="Proteomes" id="UP001066276">
    <property type="component" value="Chromosome 5"/>
</dbReference>
<dbReference type="EMBL" id="JANPWB010000009">
    <property type="protein sequence ID" value="KAJ1153268.1"/>
    <property type="molecule type" value="Genomic_DNA"/>
</dbReference>
<comment type="caution">
    <text evidence="1">The sequence shown here is derived from an EMBL/GenBank/DDBJ whole genome shotgun (WGS) entry which is preliminary data.</text>
</comment>
<evidence type="ECO:0000313" key="1">
    <source>
        <dbReference type="EMBL" id="KAJ1153268.1"/>
    </source>
</evidence>
<evidence type="ECO:0000313" key="2">
    <source>
        <dbReference type="Proteomes" id="UP001066276"/>
    </source>
</evidence>
<proteinExistence type="predicted"/>
<keyword evidence="2" id="KW-1185">Reference proteome</keyword>
<name>A0AAV7RQQ2_PLEWA</name>